<dbReference type="STRING" id="169679.CSACC_26160"/>
<dbReference type="InterPro" id="IPR043519">
    <property type="entry name" value="NT_sf"/>
</dbReference>
<accession>A0A1S8MYG3</accession>
<comment type="caution">
    <text evidence="13">The sequence shown here is derived from an EMBL/GenBank/DDBJ whole genome shotgun (WGS) entry which is preliminary data.</text>
</comment>
<dbReference type="AlphaFoldDB" id="A0A1S8MYG3"/>
<dbReference type="InterPro" id="IPR032828">
    <property type="entry name" value="PolyA_RNA-bd"/>
</dbReference>
<keyword evidence="4 13" id="KW-0548">Nucleotidyltransferase</keyword>
<evidence type="ECO:0000256" key="2">
    <source>
        <dbReference type="ARBA" id="ARBA00022679"/>
    </source>
</evidence>
<feature type="domain" description="Poly A polymerase head" evidence="10">
    <location>
        <begin position="25"/>
        <end position="144"/>
    </location>
</feature>
<comment type="cofactor">
    <cofactor evidence="1">
        <name>Mg(2+)</name>
        <dbReference type="ChEBI" id="CHEBI:18420"/>
    </cofactor>
</comment>
<reference evidence="13 14" key="1">
    <citation type="submission" date="2016-05" db="EMBL/GenBank/DDBJ databases">
        <title>Microbial solvent formation.</title>
        <authorList>
            <person name="Poehlein A."/>
            <person name="Montoya Solano J.D."/>
            <person name="Flitsch S."/>
            <person name="Krabben P."/>
            <person name="Duerre P."/>
            <person name="Daniel R."/>
        </authorList>
    </citation>
    <scope>NUCLEOTIDE SEQUENCE [LARGE SCALE GENOMIC DNA]</scope>
    <source>
        <strain evidence="13 14">L1-8</strain>
    </source>
</reference>
<feature type="domain" description="CCA-adding enzyme C-terminal" evidence="12">
    <location>
        <begin position="286"/>
        <end position="438"/>
    </location>
</feature>
<feature type="domain" description="tRNA nucleotidyltransferase/poly(A) polymerase RNA and SrmB- binding" evidence="11">
    <location>
        <begin position="172"/>
        <end position="229"/>
    </location>
</feature>
<dbReference type="PANTHER" id="PTHR46173:SF1">
    <property type="entry name" value="CCA TRNA NUCLEOTIDYLTRANSFERASE 1, MITOCHONDRIAL"/>
    <property type="match status" value="1"/>
</dbReference>
<evidence type="ECO:0000256" key="1">
    <source>
        <dbReference type="ARBA" id="ARBA00001946"/>
    </source>
</evidence>
<evidence type="ECO:0000256" key="7">
    <source>
        <dbReference type="ARBA" id="ARBA00022842"/>
    </source>
</evidence>
<evidence type="ECO:0000256" key="4">
    <source>
        <dbReference type="ARBA" id="ARBA00022695"/>
    </source>
</evidence>
<evidence type="ECO:0000313" key="14">
    <source>
        <dbReference type="Proteomes" id="UP000191154"/>
    </source>
</evidence>
<evidence type="ECO:0000259" key="11">
    <source>
        <dbReference type="Pfam" id="PF12627"/>
    </source>
</evidence>
<comment type="similarity">
    <text evidence="9">Belongs to the tRNA nucleotidyltransferase/poly(A) polymerase family.</text>
</comment>
<dbReference type="CDD" id="cd05398">
    <property type="entry name" value="NT_ClassII-CCAase"/>
    <property type="match status" value="1"/>
</dbReference>
<dbReference type="SUPFAM" id="SSF81301">
    <property type="entry name" value="Nucleotidyltransferase"/>
    <property type="match status" value="1"/>
</dbReference>
<dbReference type="Gene3D" id="1.10.246.80">
    <property type="match status" value="1"/>
</dbReference>
<proteinExistence type="inferred from homology"/>
<evidence type="ECO:0000256" key="6">
    <source>
        <dbReference type="ARBA" id="ARBA00022741"/>
    </source>
</evidence>
<protein>
    <submittedName>
        <fullName evidence="13">CCA-adding enzyme</fullName>
        <ecNumber evidence="13">2.7.7.72</ecNumber>
    </submittedName>
</protein>
<dbReference type="InterPro" id="IPR002646">
    <property type="entry name" value="PolA_pol_head_dom"/>
</dbReference>
<dbReference type="Gene3D" id="3.30.460.10">
    <property type="entry name" value="Beta Polymerase, domain 2"/>
    <property type="match status" value="1"/>
</dbReference>
<keyword evidence="3" id="KW-0819">tRNA processing</keyword>
<organism evidence="13 14">
    <name type="scientific">Clostridium saccharobutylicum</name>
    <dbReference type="NCBI Taxonomy" id="169679"/>
    <lineage>
        <taxon>Bacteria</taxon>
        <taxon>Bacillati</taxon>
        <taxon>Bacillota</taxon>
        <taxon>Clostridia</taxon>
        <taxon>Eubacteriales</taxon>
        <taxon>Clostridiaceae</taxon>
        <taxon>Clostridium</taxon>
    </lineage>
</organism>
<dbReference type="GO" id="GO:0000049">
    <property type="term" value="F:tRNA binding"/>
    <property type="evidence" value="ECO:0007669"/>
    <property type="project" value="TreeGrafter"/>
</dbReference>
<dbReference type="InterPro" id="IPR032810">
    <property type="entry name" value="CCA-adding_enz_C"/>
</dbReference>
<dbReference type="PANTHER" id="PTHR46173">
    <property type="entry name" value="CCA TRNA NUCLEOTIDYLTRANSFERASE 1, MITOCHONDRIAL"/>
    <property type="match status" value="1"/>
</dbReference>
<dbReference type="EC" id="2.7.7.72" evidence="13"/>
<keyword evidence="7" id="KW-0460">Magnesium</keyword>
<keyword evidence="6" id="KW-0547">Nucleotide-binding</keyword>
<dbReference type="InterPro" id="IPR050264">
    <property type="entry name" value="Bact_CCA-adding_enz_type3_sf"/>
</dbReference>
<dbReference type="EMBL" id="LZYZ01000007">
    <property type="protein sequence ID" value="OOM09121.1"/>
    <property type="molecule type" value="Genomic_DNA"/>
</dbReference>
<dbReference type="GO" id="GO:0008033">
    <property type="term" value="P:tRNA processing"/>
    <property type="evidence" value="ECO:0007669"/>
    <property type="project" value="UniProtKB-KW"/>
</dbReference>
<keyword evidence="2 9" id="KW-0808">Transferase</keyword>
<dbReference type="GO" id="GO:0046872">
    <property type="term" value="F:metal ion binding"/>
    <property type="evidence" value="ECO:0007669"/>
    <property type="project" value="UniProtKB-KW"/>
</dbReference>
<evidence type="ECO:0000256" key="9">
    <source>
        <dbReference type="RuleBase" id="RU003953"/>
    </source>
</evidence>
<dbReference type="GO" id="GO:0004810">
    <property type="term" value="F:CCA tRNA nucleotidyltransferase activity"/>
    <property type="evidence" value="ECO:0007669"/>
    <property type="project" value="UniProtKB-EC"/>
</dbReference>
<dbReference type="RefSeq" id="WP_077866464.1">
    <property type="nucleotide sequence ID" value="NZ_LZYZ01000007.1"/>
</dbReference>
<dbReference type="SUPFAM" id="SSF81891">
    <property type="entry name" value="Poly A polymerase C-terminal region-like"/>
    <property type="match status" value="1"/>
</dbReference>
<dbReference type="Gene3D" id="1.10.3090.10">
    <property type="entry name" value="cca-adding enzyme, domain 2"/>
    <property type="match status" value="1"/>
</dbReference>
<evidence type="ECO:0000259" key="12">
    <source>
        <dbReference type="Pfam" id="PF13735"/>
    </source>
</evidence>
<dbReference type="Proteomes" id="UP000191154">
    <property type="component" value="Unassembled WGS sequence"/>
</dbReference>
<evidence type="ECO:0000259" key="10">
    <source>
        <dbReference type="Pfam" id="PF01743"/>
    </source>
</evidence>
<keyword evidence="8 9" id="KW-0694">RNA-binding</keyword>
<evidence type="ECO:0000256" key="5">
    <source>
        <dbReference type="ARBA" id="ARBA00022723"/>
    </source>
</evidence>
<dbReference type="Pfam" id="PF12627">
    <property type="entry name" value="PolyA_pol_RNAbd"/>
    <property type="match status" value="1"/>
</dbReference>
<evidence type="ECO:0000256" key="8">
    <source>
        <dbReference type="ARBA" id="ARBA00022884"/>
    </source>
</evidence>
<evidence type="ECO:0000256" key="3">
    <source>
        <dbReference type="ARBA" id="ARBA00022694"/>
    </source>
</evidence>
<dbReference type="Pfam" id="PF01743">
    <property type="entry name" value="PolyA_pol"/>
    <property type="match status" value="1"/>
</dbReference>
<keyword evidence="5" id="KW-0479">Metal-binding</keyword>
<dbReference type="NCBIfam" id="NF009814">
    <property type="entry name" value="PRK13299.1"/>
    <property type="match status" value="1"/>
</dbReference>
<sequence>MNVKLNMPEDVKYILNKLNNNGYEAYIVGGCVRDSLLKKKPKDWDITTKAKPEQVIELFEKVILTGIKHGTVTVVINKEGYEVTTYRTDGQYEDNRHPKKVKFVTSLKEDLARRDFTINAMAYNEENGLIDYFEGIEDLSKKIIKTVGNPNKRFNEDALRMLRAIRFSAQLDFEIEESTIDAIKHLRNNIENISKERIREEFNKILIYKPNNINILKECGLLEYIIPEMIKAYNFNQNNIYHIYNLYEHSIVATEMIEPILHLRLTMLLHDLGKIGTKTTDENGISHYYSHSNVSKKIAEKILKSLKYDNDTINKVKYLIEYHDDTLKTNASIKWMLNKIGESLFLDLIKVQRADIKAQNKTYAKDRLMQIDLIESKLNNILEKDECFNLKKLKINGQNLMDIGFSKGKEIGDTLNYLLKLVIENPELNRKETLLEIVKVRNKNN</sequence>
<dbReference type="Pfam" id="PF13735">
    <property type="entry name" value="tRNA_NucTran2_2"/>
    <property type="match status" value="1"/>
</dbReference>
<name>A0A1S8MYG3_CLOSA</name>
<dbReference type="GO" id="GO:0000166">
    <property type="term" value="F:nucleotide binding"/>
    <property type="evidence" value="ECO:0007669"/>
    <property type="project" value="UniProtKB-KW"/>
</dbReference>
<gene>
    <name evidence="13" type="primary">cca_2</name>
    <name evidence="13" type="ORF">CLOSAC_34010</name>
</gene>
<evidence type="ECO:0000313" key="13">
    <source>
        <dbReference type="EMBL" id="OOM09121.1"/>
    </source>
</evidence>